<reference evidence="1" key="1">
    <citation type="journal article" date="2018" name="Data Brief">
        <title>Genome sequence data from 17 accessions of Ensete ventricosum, a staple food crop for millions in Ethiopia.</title>
        <authorList>
            <person name="Yemataw Z."/>
            <person name="Muzemil S."/>
            <person name="Ambachew D."/>
            <person name="Tripathi L."/>
            <person name="Tesfaye K."/>
            <person name="Chala A."/>
            <person name="Farbos A."/>
            <person name="O'Neill P."/>
            <person name="Moore K."/>
            <person name="Grant M."/>
            <person name="Studholme D.J."/>
        </authorList>
    </citation>
    <scope>NUCLEOTIDE SEQUENCE [LARGE SCALE GENOMIC DNA]</scope>
    <source>
        <tissue evidence="1">Leaf</tissue>
    </source>
</reference>
<proteinExistence type="predicted"/>
<dbReference type="AlphaFoldDB" id="A0A444EEP0"/>
<name>A0A444EEP0_ENSVE</name>
<dbReference type="Proteomes" id="UP000290560">
    <property type="component" value="Unassembled WGS sequence"/>
</dbReference>
<evidence type="ECO:0000313" key="1">
    <source>
        <dbReference type="EMBL" id="RZR72420.1"/>
    </source>
</evidence>
<protein>
    <submittedName>
        <fullName evidence="1">Uncharacterized protein</fullName>
    </submittedName>
</protein>
<gene>
    <name evidence="1" type="ORF">BHM03_00013278</name>
</gene>
<organism evidence="1">
    <name type="scientific">Ensete ventricosum</name>
    <name type="common">Abyssinian banana</name>
    <name type="synonym">Musa ensete</name>
    <dbReference type="NCBI Taxonomy" id="4639"/>
    <lineage>
        <taxon>Eukaryota</taxon>
        <taxon>Viridiplantae</taxon>
        <taxon>Streptophyta</taxon>
        <taxon>Embryophyta</taxon>
        <taxon>Tracheophyta</taxon>
        <taxon>Spermatophyta</taxon>
        <taxon>Magnoliopsida</taxon>
        <taxon>Liliopsida</taxon>
        <taxon>Zingiberales</taxon>
        <taxon>Musaceae</taxon>
        <taxon>Ensete</taxon>
    </lineage>
</organism>
<dbReference type="EMBL" id="KV875681">
    <property type="protein sequence ID" value="RZR72420.1"/>
    <property type="molecule type" value="Genomic_DNA"/>
</dbReference>
<accession>A0A444EEP0</accession>
<sequence length="110" mass="12317">MRILRGLRRSRFSLLVLRIDHWMHGEEDDDDGLPLREVVMVPAVAMGQDSLLSLRHAGFAPPPRRPAAAYCRHRPASAAGCRAHRRLEFSPVRLAAFCPAEELRLPDLAG</sequence>